<evidence type="ECO:0000256" key="4">
    <source>
        <dbReference type="ARBA" id="ARBA00022723"/>
    </source>
</evidence>
<dbReference type="PROSITE" id="PS00086">
    <property type="entry name" value="CYTOCHROME_P450"/>
    <property type="match status" value="1"/>
</dbReference>
<dbReference type="CDD" id="cd11063">
    <property type="entry name" value="CYP52"/>
    <property type="match status" value="1"/>
</dbReference>
<dbReference type="HOGENOM" id="CLU_001570_27_0_1"/>
<keyword evidence="5 9" id="KW-0560">Oxidoreductase</keyword>
<evidence type="ECO:0000313" key="11">
    <source>
        <dbReference type="EMBL" id="KIK51348.1"/>
    </source>
</evidence>
<dbReference type="AlphaFoldDB" id="A0A0D0C959"/>
<dbReference type="InterPro" id="IPR036396">
    <property type="entry name" value="Cyt_P450_sf"/>
</dbReference>
<comment type="similarity">
    <text evidence="2 9">Belongs to the cytochrome P450 family.</text>
</comment>
<evidence type="ECO:0000313" key="12">
    <source>
        <dbReference type="Proteomes" id="UP000053593"/>
    </source>
</evidence>
<accession>A0A0D0C959</accession>
<dbReference type="EMBL" id="KN834865">
    <property type="protein sequence ID" value="KIK51348.1"/>
    <property type="molecule type" value="Genomic_DNA"/>
</dbReference>
<keyword evidence="10" id="KW-1133">Transmembrane helix</keyword>
<sequence length="618" mass="71350">MKFFYQNTTLTPGALYLIPKAILFSLFALGIRTVHRYLLARPLDDSSLPLPHNMLWTVIFLVSYKALRVQFTELQNKRNAASRGARLVPVIRGRWIGNLDVMSKIADMLRKGYPGDYLYDIEAELGPIFNSRGLWEDLIFTSSPEYIKRMLATDFDNFIKGERFQHMAHSLLGVGVFNADGEMWKFHRRLTRPFFSREKITHFELFDRHADIVIESLKKRLRSGHSVDFQDLMGRFTLDAATNFLFGICSNTLQDALPYPYSHRQSMNQKDIAGTQSSEFIDAFIDAQYQTAGRVNAASFWPLLELFEDKTAKPMLIVRKFVEPIVEKALEKKRKRGPASSHVNMESEDESEEFIEIGDDDTLLDHLVKVTDDPIIVRDEIFNIMIAGRDTTSGTLTFVMHFLCLYPDICTRLRQEILGKIGSWKRPTIEDVREMRYLRAVINETLRLYPVVPFDLRSSVEAATWPSDDPSQPPIYIPPNTQIIYSVFMMHRRKDLWGPDAEEFDPDRWLDERVKKYLTPNPFIFLPFNAGPRICLGQQFAYNEISFMIIRLLQSFTSFTLDTDPGLLSPNSPDRRPKEWENCPGRKGMDRFYPKKTLTLCAAGGLWIKASEVETVEL</sequence>
<dbReference type="GO" id="GO:0016705">
    <property type="term" value="F:oxidoreductase activity, acting on paired donors, with incorporation or reduction of molecular oxygen"/>
    <property type="evidence" value="ECO:0007669"/>
    <property type="project" value="InterPro"/>
</dbReference>
<feature type="binding site" description="axial binding residue" evidence="8">
    <location>
        <position position="535"/>
    </location>
    <ligand>
        <name>heme</name>
        <dbReference type="ChEBI" id="CHEBI:30413"/>
    </ligand>
    <ligandPart>
        <name>Fe</name>
        <dbReference type="ChEBI" id="CHEBI:18248"/>
    </ligandPart>
</feature>
<evidence type="ECO:0000256" key="10">
    <source>
        <dbReference type="SAM" id="Phobius"/>
    </source>
</evidence>
<dbReference type="PRINTS" id="PR00463">
    <property type="entry name" value="EP450I"/>
</dbReference>
<dbReference type="GO" id="GO:0005506">
    <property type="term" value="F:iron ion binding"/>
    <property type="evidence" value="ECO:0007669"/>
    <property type="project" value="InterPro"/>
</dbReference>
<keyword evidence="4 8" id="KW-0479">Metal-binding</keyword>
<dbReference type="SUPFAM" id="SSF48264">
    <property type="entry name" value="Cytochrome P450"/>
    <property type="match status" value="1"/>
</dbReference>
<feature type="transmembrane region" description="Helical" evidence="10">
    <location>
        <begin position="21"/>
        <end position="38"/>
    </location>
</feature>
<dbReference type="PANTHER" id="PTHR24287">
    <property type="entry name" value="P450, PUTATIVE (EUROFUNG)-RELATED"/>
    <property type="match status" value="1"/>
</dbReference>
<dbReference type="Proteomes" id="UP000053593">
    <property type="component" value="Unassembled WGS sequence"/>
</dbReference>
<dbReference type="OrthoDB" id="1470350at2759"/>
<evidence type="ECO:0008006" key="13">
    <source>
        <dbReference type="Google" id="ProtNLM"/>
    </source>
</evidence>
<evidence type="ECO:0000256" key="6">
    <source>
        <dbReference type="ARBA" id="ARBA00023004"/>
    </source>
</evidence>
<dbReference type="GO" id="GO:0020037">
    <property type="term" value="F:heme binding"/>
    <property type="evidence" value="ECO:0007669"/>
    <property type="project" value="InterPro"/>
</dbReference>
<name>A0A0D0C959_9AGAR</name>
<evidence type="ECO:0000256" key="8">
    <source>
        <dbReference type="PIRSR" id="PIRSR602401-1"/>
    </source>
</evidence>
<dbReference type="InterPro" id="IPR001128">
    <property type="entry name" value="Cyt_P450"/>
</dbReference>
<organism evidence="11 12">
    <name type="scientific">Collybiopsis luxurians FD-317 M1</name>
    <dbReference type="NCBI Taxonomy" id="944289"/>
    <lineage>
        <taxon>Eukaryota</taxon>
        <taxon>Fungi</taxon>
        <taxon>Dikarya</taxon>
        <taxon>Basidiomycota</taxon>
        <taxon>Agaricomycotina</taxon>
        <taxon>Agaricomycetes</taxon>
        <taxon>Agaricomycetidae</taxon>
        <taxon>Agaricales</taxon>
        <taxon>Marasmiineae</taxon>
        <taxon>Omphalotaceae</taxon>
        <taxon>Collybiopsis</taxon>
        <taxon>Collybiopsis luxurians</taxon>
    </lineage>
</organism>
<keyword evidence="12" id="KW-1185">Reference proteome</keyword>
<dbReference type="InterPro" id="IPR002401">
    <property type="entry name" value="Cyt_P450_E_grp-I"/>
</dbReference>
<dbReference type="PRINTS" id="PR00385">
    <property type="entry name" value="P450"/>
</dbReference>
<keyword evidence="7 9" id="KW-0503">Monooxygenase</keyword>
<evidence type="ECO:0000256" key="5">
    <source>
        <dbReference type="ARBA" id="ARBA00023002"/>
    </source>
</evidence>
<proteinExistence type="inferred from homology"/>
<reference evidence="11 12" key="1">
    <citation type="submission" date="2014-04" db="EMBL/GenBank/DDBJ databases">
        <title>Evolutionary Origins and Diversification of the Mycorrhizal Mutualists.</title>
        <authorList>
            <consortium name="DOE Joint Genome Institute"/>
            <consortium name="Mycorrhizal Genomics Consortium"/>
            <person name="Kohler A."/>
            <person name="Kuo A."/>
            <person name="Nagy L.G."/>
            <person name="Floudas D."/>
            <person name="Copeland A."/>
            <person name="Barry K.W."/>
            <person name="Cichocki N."/>
            <person name="Veneault-Fourrey C."/>
            <person name="LaButti K."/>
            <person name="Lindquist E.A."/>
            <person name="Lipzen A."/>
            <person name="Lundell T."/>
            <person name="Morin E."/>
            <person name="Murat C."/>
            <person name="Riley R."/>
            <person name="Ohm R."/>
            <person name="Sun H."/>
            <person name="Tunlid A."/>
            <person name="Henrissat B."/>
            <person name="Grigoriev I.V."/>
            <person name="Hibbett D.S."/>
            <person name="Martin F."/>
        </authorList>
    </citation>
    <scope>NUCLEOTIDE SEQUENCE [LARGE SCALE GENOMIC DNA]</scope>
    <source>
        <strain evidence="11 12">FD-317 M1</strain>
    </source>
</reference>
<evidence type="ECO:0000256" key="3">
    <source>
        <dbReference type="ARBA" id="ARBA00022617"/>
    </source>
</evidence>
<dbReference type="InterPro" id="IPR017972">
    <property type="entry name" value="Cyt_P450_CS"/>
</dbReference>
<evidence type="ECO:0000256" key="1">
    <source>
        <dbReference type="ARBA" id="ARBA00001971"/>
    </source>
</evidence>
<dbReference type="Gene3D" id="1.10.630.10">
    <property type="entry name" value="Cytochrome P450"/>
    <property type="match status" value="1"/>
</dbReference>
<dbReference type="Pfam" id="PF00067">
    <property type="entry name" value="p450"/>
    <property type="match status" value="1"/>
</dbReference>
<evidence type="ECO:0000256" key="9">
    <source>
        <dbReference type="RuleBase" id="RU000461"/>
    </source>
</evidence>
<gene>
    <name evidence="11" type="ORF">GYMLUDRAFT_50586</name>
</gene>
<keyword evidence="10" id="KW-0812">Transmembrane</keyword>
<evidence type="ECO:0000256" key="7">
    <source>
        <dbReference type="ARBA" id="ARBA00023033"/>
    </source>
</evidence>
<comment type="cofactor">
    <cofactor evidence="1 8">
        <name>heme</name>
        <dbReference type="ChEBI" id="CHEBI:30413"/>
    </cofactor>
</comment>
<keyword evidence="3 8" id="KW-0349">Heme</keyword>
<evidence type="ECO:0000256" key="2">
    <source>
        <dbReference type="ARBA" id="ARBA00010617"/>
    </source>
</evidence>
<dbReference type="GO" id="GO:0004497">
    <property type="term" value="F:monooxygenase activity"/>
    <property type="evidence" value="ECO:0007669"/>
    <property type="project" value="UniProtKB-KW"/>
</dbReference>
<keyword evidence="6 8" id="KW-0408">Iron</keyword>
<dbReference type="PANTHER" id="PTHR24287:SF1">
    <property type="entry name" value="P450, PUTATIVE (EUROFUNG)-RELATED"/>
    <property type="match status" value="1"/>
</dbReference>
<keyword evidence="10" id="KW-0472">Membrane</keyword>
<protein>
    <recommendedName>
        <fullName evidence="13">Cytochrome P450</fullName>
    </recommendedName>
</protein>
<dbReference type="InterPro" id="IPR047146">
    <property type="entry name" value="Cyt_P450_E_CYP52_fungi"/>
</dbReference>